<name>A0ABV8MM86_9NEIS</name>
<evidence type="ECO:0000313" key="2">
    <source>
        <dbReference type="EMBL" id="MFC4159154.1"/>
    </source>
</evidence>
<dbReference type="InterPro" id="IPR018968">
    <property type="entry name" value="Phasin"/>
</dbReference>
<feature type="domain" description="Phasin" evidence="1">
    <location>
        <begin position="6"/>
        <end position="103"/>
    </location>
</feature>
<organism evidence="2 3">
    <name type="scientific">Chitinimonas lacunae</name>
    <dbReference type="NCBI Taxonomy" id="1963018"/>
    <lineage>
        <taxon>Bacteria</taxon>
        <taxon>Pseudomonadati</taxon>
        <taxon>Pseudomonadota</taxon>
        <taxon>Betaproteobacteria</taxon>
        <taxon>Neisseriales</taxon>
        <taxon>Chitinibacteraceae</taxon>
        <taxon>Chitinimonas</taxon>
    </lineage>
</organism>
<dbReference type="Pfam" id="PF09361">
    <property type="entry name" value="Phasin_2"/>
    <property type="match status" value="1"/>
</dbReference>
<keyword evidence="3" id="KW-1185">Reference proteome</keyword>
<dbReference type="EMBL" id="JBHSBU010000001">
    <property type="protein sequence ID" value="MFC4159154.1"/>
    <property type="molecule type" value="Genomic_DNA"/>
</dbReference>
<reference evidence="3" key="1">
    <citation type="journal article" date="2019" name="Int. J. Syst. Evol. Microbiol.">
        <title>The Global Catalogue of Microorganisms (GCM) 10K type strain sequencing project: providing services to taxonomists for standard genome sequencing and annotation.</title>
        <authorList>
            <consortium name="The Broad Institute Genomics Platform"/>
            <consortium name="The Broad Institute Genome Sequencing Center for Infectious Disease"/>
            <person name="Wu L."/>
            <person name="Ma J."/>
        </authorList>
    </citation>
    <scope>NUCLEOTIDE SEQUENCE [LARGE SCALE GENOMIC DNA]</scope>
    <source>
        <strain evidence="3">LMG 29894</strain>
    </source>
</reference>
<dbReference type="Proteomes" id="UP001595791">
    <property type="component" value="Unassembled WGS sequence"/>
</dbReference>
<protein>
    <submittedName>
        <fullName evidence="2">Phasin family protein</fullName>
    </submittedName>
</protein>
<dbReference type="RefSeq" id="WP_378162603.1">
    <property type="nucleotide sequence ID" value="NZ_JBHSBU010000001.1"/>
</dbReference>
<evidence type="ECO:0000259" key="1">
    <source>
        <dbReference type="Pfam" id="PF09361"/>
    </source>
</evidence>
<comment type="caution">
    <text evidence="2">The sequence shown here is derived from an EMBL/GenBank/DDBJ whole genome shotgun (WGS) entry which is preliminary data.</text>
</comment>
<evidence type="ECO:0000313" key="3">
    <source>
        <dbReference type="Proteomes" id="UP001595791"/>
    </source>
</evidence>
<accession>A0ABV8MM86</accession>
<proteinExistence type="predicted"/>
<dbReference type="NCBIfam" id="TIGR01841">
    <property type="entry name" value="phasin"/>
    <property type="match status" value="1"/>
</dbReference>
<dbReference type="InterPro" id="IPR010127">
    <property type="entry name" value="Phasin_subfam-1"/>
</dbReference>
<sequence length="187" mass="19818">MFAATDFARISQNQLEKSIRLSNIAIAGVERLANLQLNYARELLKDNSQTARALSEVRDIQGLVALQQQLAQPLVDKALAVAKDVYDVASDTQSEITQLIEEEVGEFNRNLATTLDKAARSAPAGSEIMVSTLKNAVATATSAYGTVVKTAKKVSNDIAEAGVAAAETSVKAAERASRKTTNNPAAA</sequence>
<gene>
    <name evidence="2" type="ORF">ACFOW7_07260</name>
</gene>